<dbReference type="Gene3D" id="1.10.418.10">
    <property type="entry name" value="Calponin-like domain"/>
    <property type="match status" value="2"/>
</dbReference>
<dbReference type="FunFam" id="1.10.418.10:FF:000011">
    <property type="entry name" value="Parvin, beta"/>
    <property type="match status" value="1"/>
</dbReference>
<sequence length="284" mass="32089">MSDNCNGSCLLPFIGEKKKLIKPTASNNSKLEELKLLLIDWINTTLKQEHIVVKSLEEDLYDGLVLHHLLEKLGSLKLDVDKIALTEKKQRQKLSVILEAMDKCLQLDESQLKWSVESILTKDLLSTLHLLVTIAKHFQPSLAIPPNVQVETIIIEVIMVLILVTEDPRDHSQDLVCLELGRYVCAAVKERLLFSVNYFADGVILLLLIGQLEGYFLNLRDFFLTPASTTEMLHNVNLALDLLTDGGLLNFSVNSEELLTSWLAKVRVIEESRFCSVALMHFII</sequence>
<dbReference type="InterPro" id="IPR036872">
    <property type="entry name" value="CH_dom_sf"/>
</dbReference>
<evidence type="ECO:0000256" key="6">
    <source>
        <dbReference type="ARBA" id="ARBA00023203"/>
    </source>
</evidence>
<organism evidence="9 10">
    <name type="scientific">Anser brachyrhynchus</name>
    <name type="common">Pink-footed goose</name>
    <dbReference type="NCBI Taxonomy" id="132585"/>
    <lineage>
        <taxon>Eukaryota</taxon>
        <taxon>Metazoa</taxon>
        <taxon>Chordata</taxon>
        <taxon>Craniata</taxon>
        <taxon>Vertebrata</taxon>
        <taxon>Euteleostomi</taxon>
        <taxon>Archelosauria</taxon>
        <taxon>Archosauria</taxon>
        <taxon>Dinosauria</taxon>
        <taxon>Saurischia</taxon>
        <taxon>Theropoda</taxon>
        <taxon>Coelurosauria</taxon>
        <taxon>Aves</taxon>
        <taxon>Neognathae</taxon>
        <taxon>Galloanserae</taxon>
        <taxon>Anseriformes</taxon>
        <taxon>Anatidae</taxon>
        <taxon>Anserinae</taxon>
        <taxon>Anser</taxon>
    </lineage>
</organism>
<evidence type="ECO:0000313" key="10">
    <source>
        <dbReference type="Proteomes" id="UP000694426"/>
    </source>
</evidence>
<comment type="subcellular location">
    <subcellularLocation>
        <location evidence="1">Cytoplasm</location>
        <location evidence="1">Cytoskeleton</location>
    </subcellularLocation>
</comment>
<reference evidence="9" key="2">
    <citation type="submission" date="2025-09" db="UniProtKB">
        <authorList>
            <consortium name="Ensembl"/>
        </authorList>
    </citation>
    <scope>IDENTIFICATION</scope>
</reference>
<dbReference type="AlphaFoldDB" id="A0A8B9CUT3"/>
<keyword evidence="3" id="KW-0963">Cytoplasm</keyword>
<evidence type="ECO:0000256" key="4">
    <source>
        <dbReference type="ARBA" id="ARBA00022737"/>
    </source>
</evidence>
<evidence type="ECO:0000256" key="5">
    <source>
        <dbReference type="ARBA" id="ARBA00022889"/>
    </source>
</evidence>
<dbReference type="Ensembl" id="ENSABRT00000035247.1">
    <property type="protein sequence ID" value="ENSABRP00000025155.1"/>
    <property type="gene ID" value="ENSABRG00000021079.1"/>
</dbReference>
<dbReference type="GO" id="GO:0030031">
    <property type="term" value="P:cell projection assembly"/>
    <property type="evidence" value="ECO:0007669"/>
    <property type="project" value="TreeGrafter"/>
</dbReference>
<keyword evidence="10" id="KW-1185">Reference proteome</keyword>
<dbReference type="GO" id="GO:0005737">
    <property type="term" value="C:cytoplasm"/>
    <property type="evidence" value="ECO:0007669"/>
    <property type="project" value="TreeGrafter"/>
</dbReference>
<proteinExistence type="inferred from homology"/>
<dbReference type="PANTHER" id="PTHR12114:SF1">
    <property type="entry name" value="GAMMA-PARVIN"/>
    <property type="match status" value="1"/>
</dbReference>
<dbReference type="Proteomes" id="UP000694426">
    <property type="component" value="Unplaced"/>
</dbReference>
<dbReference type="PROSITE" id="PS50021">
    <property type="entry name" value="CH"/>
    <property type="match status" value="1"/>
</dbReference>
<dbReference type="GO" id="GO:0034446">
    <property type="term" value="P:substrate adhesion-dependent cell spreading"/>
    <property type="evidence" value="ECO:0007669"/>
    <property type="project" value="TreeGrafter"/>
</dbReference>
<keyword evidence="6" id="KW-0009">Actin-binding</keyword>
<keyword evidence="4" id="KW-0677">Repeat</keyword>
<comment type="similarity">
    <text evidence="2">Belongs to the parvin family.</text>
</comment>
<name>A0A8B9CUT3_9AVES</name>
<dbReference type="InterPro" id="IPR001715">
    <property type="entry name" value="CH_dom"/>
</dbReference>
<evidence type="ECO:0000256" key="1">
    <source>
        <dbReference type="ARBA" id="ARBA00004245"/>
    </source>
</evidence>
<gene>
    <name evidence="9" type="primary">PARVG</name>
</gene>
<keyword evidence="5" id="KW-0130">Cell adhesion</keyword>
<evidence type="ECO:0000259" key="8">
    <source>
        <dbReference type="PROSITE" id="PS50021"/>
    </source>
</evidence>
<protein>
    <submittedName>
        <fullName evidence="9">Parvin gamma</fullName>
    </submittedName>
</protein>
<dbReference type="GO" id="GO:0071963">
    <property type="term" value="P:establishment or maintenance of cell polarity regulating cell shape"/>
    <property type="evidence" value="ECO:0007669"/>
    <property type="project" value="TreeGrafter"/>
</dbReference>
<accession>A0A8B9CUT3</accession>
<dbReference type="GO" id="GO:0005925">
    <property type="term" value="C:focal adhesion"/>
    <property type="evidence" value="ECO:0007669"/>
    <property type="project" value="TreeGrafter"/>
</dbReference>
<dbReference type="Pfam" id="PF00307">
    <property type="entry name" value="CH"/>
    <property type="match status" value="1"/>
</dbReference>
<evidence type="ECO:0000256" key="7">
    <source>
        <dbReference type="ARBA" id="ARBA00023212"/>
    </source>
</evidence>
<dbReference type="GO" id="GO:0030036">
    <property type="term" value="P:actin cytoskeleton organization"/>
    <property type="evidence" value="ECO:0007669"/>
    <property type="project" value="InterPro"/>
</dbReference>
<dbReference type="InterPro" id="IPR028433">
    <property type="entry name" value="Parvin"/>
</dbReference>
<evidence type="ECO:0000313" key="9">
    <source>
        <dbReference type="Ensembl" id="ENSABRP00000025155.1"/>
    </source>
</evidence>
<reference evidence="9" key="1">
    <citation type="submission" date="2025-08" db="UniProtKB">
        <authorList>
            <consortium name="Ensembl"/>
        </authorList>
    </citation>
    <scope>IDENTIFICATION</scope>
</reference>
<dbReference type="GO" id="GO:0015629">
    <property type="term" value="C:actin cytoskeleton"/>
    <property type="evidence" value="ECO:0007669"/>
    <property type="project" value="TreeGrafter"/>
</dbReference>
<dbReference type="GO" id="GO:0003779">
    <property type="term" value="F:actin binding"/>
    <property type="evidence" value="ECO:0007669"/>
    <property type="project" value="UniProtKB-KW"/>
</dbReference>
<feature type="domain" description="Calponin-homology (CH)" evidence="8">
    <location>
        <begin position="32"/>
        <end position="139"/>
    </location>
</feature>
<evidence type="ECO:0000256" key="3">
    <source>
        <dbReference type="ARBA" id="ARBA00022490"/>
    </source>
</evidence>
<keyword evidence="7" id="KW-0206">Cytoskeleton</keyword>
<evidence type="ECO:0000256" key="2">
    <source>
        <dbReference type="ARBA" id="ARBA00005666"/>
    </source>
</evidence>
<dbReference type="SUPFAM" id="SSF47576">
    <property type="entry name" value="Calponin-homology domain, CH-domain"/>
    <property type="match status" value="2"/>
</dbReference>
<dbReference type="GeneTree" id="ENSGT00950000183194"/>
<dbReference type="PANTHER" id="PTHR12114">
    <property type="entry name" value="PARVIN"/>
    <property type="match status" value="1"/>
</dbReference>